<accession>A0A240ULD8</accession>
<dbReference type="InterPro" id="IPR008136">
    <property type="entry name" value="CinA_C"/>
</dbReference>
<evidence type="ECO:0000313" key="3">
    <source>
        <dbReference type="Proteomes" id="UP000194457"/>
    </source>
</evidence>
<sequence length="167" mass="17434">MATASGIQELASRLCLLCQQQRVVLTTAESCTGGGVARAITDIAGSSSCFETGYVTYSNAAKQRLLGVSSVSLELFGAVSETVVHEMVRGACRDSGAELGVAISGVAGPGGGTPDKPVGTVWLAWGNATQSQAQCYRLNGERLEVRREAVALALRGLIDRLQENPFD</sequence>
<dbReference type="Proteomes" id="UP000194457">
    <property type="component" value="Chromosome"/>
</dbReference>
<dbReference type="EMBL" id="CP021358">
    <property type="protein sequence ID" value="ART62314.1"/>
    <property type="molecule type" value="Genomic_DNA"/>
</dbReference>
<gene>
    <name evidence="2" type="ORF">B9H00_03860</name>
</gene>
<name>A0A240ULD8_9GAMM</name>
<dbReference type="SUPFAM" id="SSF142433">
    <property type="entry name" value="CinA-like"/>
    <property type="match status" value="1"/>
</dbReference>
<organism evidence="2 3">
    <name type="scientific">Kushneria marisflavi</name>
    <dbReference type="NCBI Taxonomy" id="157779"/>
    <lineage>
        <taxon>Bacteria</taxon>
        <taxon>Pseudomonadati</taxon>
        <taxon>Pseudomonadota</taxon>
        <taxon>Gammaproteobacteria</taxon>
        <taxon>Oceanospirillales</taxon>
        <taxon>Halomonadaceae</taxon>
        <taxon>Kushneria</taxon>
    </lineage>
</organism>
<dbReference type="KEGG" id="kma:B9H00_03860"/>
<evidence type="ECO:0000259" key="1">
    <source>
        <dbReference type="Pfam" id="PF02464"/>
    </source>
</evidence>
<evidence type="ECO:0000313" key="2">
    <source>
        <dbReference type="EMBL" id="ART62314.1"/>
    </source>
</evidence>
<dbReference type="NCBIfam" id="TIGR00199">
    <property type="entry name" value="PncC_domain"/>
    <property type="match status" value="1"/>
</dbReference>
<dbReference type="RefSeq" id="WP_086899556.1">
    <property type="nucleotide sequence ID" value="NZ_CP021358.1"/>
</dbReference>
<dbReference type="Gene3D" id="3.90.950.20">
    <property type="entry name" value="CinA-like"/>
    <property type="match status" value="1"/>
</dbReference>
<dbReference type="AlphaFoldDB" id="A0A240ULD8"/>
<dbReference type="InterPro" id="IPR036653">
    <property type="entry name" value="CinA-like_C"/>
</dbReference>
<protein>
    <submittedName>
        <fullName evidence="2">Damage-inducible protein CinA</fullName>
    </submittedName>
</protein>
<proteinExistence type="predicted"/>
<keyword evidence="3" id="KW-1185">Reference proteome</keyword>
<dbReference type="OrthoDB" id="9801454at2"/>
<dbReference type="Pfam" id="PF02464">
    <property type="entry name" value="CinA"/>
    <property type="match status" value="1"/>
</dbReference>
<feature type="domain" description="CinA C-terminal" evidence="1">
    <location>
        <begin position="8"/>
        <end position="159"/>
    </location>
</feature>
<reference evidence="2 3" key="1">
    <citation type="submission" date="2017-05" db="EMBL/GenBank/DDBJ databases">
        <authorList>
            <person name="Song R."/>
            <person name="Chenine A.L."/>
            <person name="Ruprecht R.M."/>
        </authorList>
    </citation>
    <scope>NUCLEOTIDE SEQUENCE [LARGE SCALE GENOMIC DNA]</scope>
    <source>
        <strain evidence="2">SW32</strain>
    </source>
</reference>